<dbReference type="EMBL" id="JACDUN010000001">
    <property type="protein sequence ID" value="MBA2858767.1"/>
    <property type="molecule type" value="Genomic_DNA"/>
</dbReference>
<dbReference type="Proteomes" id="UP000558015">
    <property type="component" value="Unassembled WGS sequence"/>
</dbReference>
<accession>A0A7J9P7P6</accession>
<reference evidence="1 2" key="1">
    <citation type="submission" date="2020-07" db="EMBL/GenBank/DDBJ databases">
        <title>Genomic Encyclopedia of Type Strains, Phase IV (KMG-V): Genome sequencing to study the core and pangenomes of soil and plant-associated prokaryotes.</title>
        <authorList>
            <person name="Whitman W."/>
        </authorList>
    </citation>
    <scope>NUCLEOTIDE SEQUENCE [LARGE SCALE GENOMIC DNA]</scope>
    <source>
        <strain evidence="1 2">C12</strain>
    </source>
</reference>
<protein>
    <submittedName>
        <fullName evidence="1">Uncharacterized protein</fullName>
    </submittedName>
</protein>
<comment type="caution">
    <text evidence="1">The sequence shown here is derived from an EMBL/GenBank/DDBJ whole genome shotgun (WGS) entry which is preliminary data.</text>
</comment>
<dbReference type="AlphaFoldDB" id="A0A7J9P7P6"/>
<name>A0A7J9P7P6_METMI</name>
<proteinExistence type="predicted"/>
<evidence type="ECO:0000313" key="1">
    <source>
        <dbReference type="EMBL" id="MBA2858767.1"/>
    </source>
</evidence>
<evidence type="ECO:0000313" key="2">
    <source>
        <dbReference type="Proteomes" id="UP000558015"/>
    </source>
</evidence>
<gene>
    <name evidence="1" type="ORF">HNP93_001468</name>
</gene>
<organism evidence="1 2">
    <name type="scientific">Methanococcus maripaludis</name>
    <name type="common">Methanococcus deltae</name>
    <dbReference type="NCBI Taxonomy" id="39152"/>
    <lineage>
        <taxon>Archaea</taxon>
        <taxon>Methanobacteriati</taxon>
        <taxon>Methanobacteriota</taxon>
        <taxon>Methanomada group</taxon>
        <taxon>Methanococci</taxon>
        <taxon>Methanococcales</taxon>
        <taxon>Methanococcaceae</taxon>
        <taxon>Methanococcus</taxon>
    </lineage>
</organism>
<sequence>MQDNSEIVLKTTTILYLAGSDRYGTQAAVDYAKNMTELPSEPISVKWTVNGPVLVE</sequence>